<accession>A0ABW4PMN9</accession>
<feature type="transmembrane region" description="Helical" evidence="1">
    <location>
        <begin position="12"/>
        <end position="29"/>
    </location>
</feature>
<proteinExistence type="predicted"/>
<name>A0ABW4PMN9_9ACTN</name>
<dbReference type="EMBL" id="JBHUFU010000009">
    <property type="protein sequence ID" value="MFD1831235.1"/>
    <property type="molecule type" value="Genomic_DNA"/>
</dbReference>
<evidence type="ECO:0000259" key="2">
    <source>
        <dbReference type="Pfam" id="PF23866"/>
    </source>
</evidence>
<feature type="transmembrane region" description="Helical" evidence="1">
    <location>
        <begin position="196"/>
        <end position="216"/>
    </location>
</feature>
<gene>
    <name evidence="3" type="ORF">ACFSJS_16425</name>
</gene>
<dbReference type="Pfam" id="PF23866">
    <property type="entry name" value="DUF7224"/>
    <property type="match status" value="1"/>
</dbReference>
<protein>
    <recommendedName>
        <fullName evidence="2">DUF7224 domain-containing protein</fullName>
    </recommendedName>
</protein>
<feature type="transmembrane region" description="Helical" evidence="1">
    <location>
        <begin position="147"/>
        <end position="166"/>
    </location>
</feature>
<keyword evidence="1" id="KW-0472">Membrane</keyword>
<organism evidence="3 4">
    <name type="scientific">Streptomyces desertarenae</name>
    <dbReference type="NCBI Taxonomy" id="2666184"/>
    <lineage>
        <taxon>Bacteria</taxon>
        <taxon>Bacillati</taxon>
        <taxon>Actinomycetota</taxon>
        <taxon>Actinomycetes</taxon>
        <taxon>Kitasatosporales</taxon>
        <taxon>Streptomycetaceae</taxon>
        <taxon>Streptomyces</taxon>
    </lineage>
</organism>
<dbReference type="InterPro" id="IPR055648">
    <property type="entry name" value="DUF7224"/>
</dbReference>
<reference evidence="4" key="1">
    <citation type="journal article" date="2019" name="Int. J. Syst. Evol. Microbiol.">
        <title>The Global Catalogue of Microorganisms (GCM) 10K type strain sequencing project: providing services to taxonomists for standard genome sequencing and annotation.</title>
        <authorList>
            <consortium name="The Broad Institute Genomics Platform"/>
            <consortium name="The Broad Institute Genome Sequencing Center for Infectious Disease"/>
            <person name="Wu L."/>
            <person name="Ma J."/>
        </authorList>
    </citation>
    <scope>NUCLEOTIDE SEQUENCE [LARGE SCALE GENOMIC DNA]</scope>
    <source>
        <strain evidence="4">CGMCC 4.7455</strain>
    </source>
</reference>
<dbReference type="RefSeq" id="WP_380900959.1">
    <property type="nucleotide sequence ID" value="NZ_JBHUFU010000009.1"/>
</dbReference>
<feature type="transmembrane region" description="Helical" evidence="1">
    <location>
        <begin position="121"/>
        <end position="140"/>
    </location>
</feature>
<keyword evidence="1" id="KW-1133">Transmembrane helix</keyword>
<feature type="transmembrane region" description="Helical" evidence="1">
    <location>
        <begin position="228"/>
        <end position="246"/>
    </location>
</feature>
<keyword evidence="1" id="KW-0812">Transmembrane</keyword>
<feature type="transmembrane region" description="Helical" evidence="1">
    <location>
        <begin position="89"/>
        <end position="109"/>
    </location>
</feature>
<evidence type="ECO:0000313" key="3">
    <source>
        <dbReference type="EMBL" id="MFD1831235.1"/>
    </source>
</evidence>
<evidence type="ECO:0000256" key="1">
    <source>
        <dbReference type="SAM" id="Phobius"/>
    </source>
</evidence>
<comment type="caution">
    <text evidence="3">The sequence shown here is derived from an EMBL/GenBank/DDBJ whole genome shotgun (WGS) entry which is preliminary data.</text>
</comment>
<feature type="domain" description="DUF7224" evidence="2">
    <location>
        <begin position="266"/>
        <end position="398"/>
    </location>
</feature>
<dbReference type="Proteomes" id="UP001597365">
    <property type="component" value="Unassembled WGS sequence"/>
</dbReference>
<sequence>MLLSTLLRSGPAAWTALVLIPALCWLSLQNTGSTIATWDSVTAQSTIVLGFVSAACGACAAWEASRIRTAHVLEWAPARSRLRIATEHLVPTAALGLTGLAAALAVHAPPALGGPGLPDPAILATAHLVVLGHMAAGYLLGLKAPRLLAAAVMLTGGYLWGFWPAALGEAAWLRHLNGQGIGECCSLDRQPSLRSLGATAVFSLGLIAAALAVLLLDRSRKRTASAWALFLACALTAATLAVPLGFDGTQPRDASAFRCTGSKPQVCLWPEQQPHRNVFVREATGAAEHLRAVGLQPPARIEFGMVKPGPSDIRTVTAAGLLPTEPPACSQGPGAHYPGDAAFAPLYVWLALTAGSSPDSLAGRWPQEAISLAQQVRTLPVPAQRAWYDRNLRALHDCRVQPEPDPAKAAAPGDGAP</sequence>
<keyword evidence="4" id="KW-1185">Reference proteome</keyword>
<evidence type="ECO:0000313" key="4">
    <source>
        <dbReference type="Proteomes" id="UP001597365"/>
    </source>
</evidence>